<reference evidence="2" key="1">
    <citation type="submission" date="2019-10" db="EMBL/GenBank/DDBJ databases">
        <title>Conservation and host-specific expression of non-tandemly repeated heterogenous ribosome RNA gene in arbuscular mycorrhizal fungi.</title>
        <authorList>
            <person name="Maeda T."/>
            <person name="Kobayashi Y."/>
            <person name="Nakagawa T."/>
            <person name="Ezawa T."/>
            <person name="Yamaguchi K."/>
            <person name="Bino T."/>
            <person name="Nishimoto Y."/>
            <person name="Shigenobu S."/>
            <person name="Kawaguchi M."/>
        </authorList>
    </citation>
    <scope>NUCLEOTIDE SEQUENCE</scope>
    <source>
        <strain evidence="2">HR1</strain>
    </source>
</reference>
<dbReference type="AlphaFoldDB" id="A0A8H3LS43"/>
<gene>
    <name evidence="2" type="ORF">RCL2_001719600</name>
</gene>
<sequence>MVVGMNDIKFGSRLISRLKKKKFFFFFFFFENFFSSKKFFEKSEIFYRHVIKVLLLVHYIEFLIYFLNRLTRSSGRYDRLAVSTERIYTM</sequence>
<evidence type="ECO:0000313" key="3">
    <source>
        <dbReference type="Proteomes" id="UP000615446"/>
    </source>
</evidence>
<organism evidence="2 3">
    <name type="scientific">Rhizophagus clarus</name>
    <dbReference type="NCBI Taxonomy" id="94130"/>
    <lineage>
        <taxon>Eukaryota</taxon>
        <taxon>Fungi</taxon>
        <taxon>Fungi incertae sedis</taxon>
        <taxon>Mucoromycota</taxon>
        <taxon>Glomeromycotina</taxon>
        <taxon>Glomeromycetes</taxon>
        <taxon>Glomerales</taxon>
        <taxon>Glomeraceae</taxon>
        <taxon>Rhizophagus</taxon>
    </lineage>
</organism>
<protein>
    <submittedName>
        <fullName evidence="2">Uncharacterized protein</fullName>
    </submittedName>
</protein>
<proteinExistence type="predicted"/>
<evidence type="ECO:0000256" key="1">
    <source>
        <dbReference type="SAM" id="Phobius"/>
    </source>
</evidence>
<keyword evidence="1" id="KW-0812">Transmembrane</keyword>
<accession>A0A8H3LS43</accession>
<dbReference type="EMBL" id="BLAL01000194">
    <property type="protein sequence ID" value="GES90343.1"/>
    <property type="molecule type" value="Genomic_DNA"/>
</dbReference>
<keyword evidence="1" id="KW-0472">Membrane</keyword>
<name>A0A8H3LS43_9GLOM</name>
<dbReference type="Proteomes" id="UP000615446">
    <property type="component" value="Unassembled WGS sequence"/>
</dbReference>
<keyword evidence="1" id="KW-1133">Transmembrane helix</keyword>
<comment type="caution">
    <text evidence="2">The sequence shown here is derived from an EMBL/GenBank/DDBJ whole genome shotgun (WGS) entry which is preliminary data.</text>
</comment>
<feature type="transmembrane region" description="Helical" evidence="1">
    <location>
        <begin position="46"/>
        <end position="67"/>
    </location>
</feature>
<evidence type="ECO:0000313" key="2">
    <source>
        <dbReference type="EMBL" id="GES90343.1"/>
    </source>
</evidence>